<name>A0A0A8YRX3_ARUDO</name>
<sequence length="48" mass="5519">MSLILAFKAPHLLFLALLYLPPVMLTFDQQTFSLRFIHCIILSPLFPS</sequence>
<organism evidence="1">
    <name type="scientific">Arundo donax</name>
    <name type="common">Giant reed</name>
    <name type="synonym">Donax arundinaceus</name>
    <dbReference type="NCBI Taxonomy" id="35708"/>
    <lineage>
        <taxon>Eukaryota</taxon>
        <taxon>Viridiplantae</taxon>
        <taxon>Streptophyta</taxon>
        <taxon>Embryophyta</taxon>
        <taxon>Tracheophyta</taxon>
        <taxon>Spermatophyta</taxon>
        <taxon>Magnoliopsida</taxon>
        <taxon>Liliopsida</taxon>
        <taxon>Poales</taxon>
        <taxon>Poaceae</taxon>
        <taxon>PACMAD clade</taxon>
        <taxon>Arundinoideae</taxon>
        <taxon>Arundineae</taxon>
        <taxon>Arundo</taxon>
    </lineage>
</organism>
<dbReference type="AlphaFoldDB" id="A0A0A8YRX3"/>
<evidence type="ECO:0000313" key="1">
    <source>
        <dbReference type="EMBL" id="JAD27590.1"/>
    </source>
</evidence>
<proteinExistence type="predicted"/>
<reference evidence="1" key="2">
    <citation type="journal article" date="2015" name="Data Brief">
        <title>Shoot transcriptome of the giant reed, Arundo donax.</title>
        <authorList>
            <person name="Barrero R.A."/>
            <person name="Guerrero F.D."/>
            <person name="Moolhuijzen P."/>
            <person name="Goolsby J.A."/>
            <person name="Tidwell J."/>
            <person name="Bellgard S.E."/>
            <person name="Bellgard M.I."/>
        </authorList>
    </citation>
    <scope>NUCLEOTIDE SEQUENCE</scope>
    <source>
        <tissue evidence="1">Shoot tissue taken approximately 20 cm above the soil surface</tissue>
    </source>
</reference>
<dbReference type="EMBL" id="GBRH01270305">
    <property type="protein sequence ID" value="JAD27590.1"/>
    <property type="molecule type" value="Transcribed_RNA"/>
</dbReference>
<protein>
    <submittedName>
        <fullName evidence="1">Uncharacterized protein</fullName>
    </submittedName>
</protein>
<accession>A0A0A8YRX3</accession>
<reference evidence="1" key="1">
    <citation type="submission" date="2014-09" db="EMBL/GenBank/DDBJ databases">
        <authorList>
            <person name="Magalhaes I.L.F."/>
            <person name="Oliveira U."/>
            <person name="Santos F.R."/>
            <person name="Vidigal T.H.D.A."/>
            <person name="Brescovit A.D."/>
            <person name="Santos A.J."/>
        </authorList>
    </citation>
    <scope>NUCLEOTIDE SEQUENCE</scope>
    <source>
        <tissue evidence="1">Shoot tissue taken approximately 20 cm above the soil surface</tissue>
    </source>
</reference>